<dbReference type="SUPFAM" id="SSF158472">
    <property type="entry name" value="HAMP domain-like"/>
    <property type="match status" value="1"/>
</dbReference>
<gene>
    <name evidence="14" type="ORF">ACFOZ8_27790</name>
</gene>
<dbReference type="EC" id="2.7.13.3" evidence="14"/>
<evidence type="ECO:0000313" key="15">
    <source>
        <dbReference type="Proteomes" id="UP001595715"/>
    </source>
</evidence>
<evidence type="ECO:0000256" key="12">
    <source>
        <dbReference type="SAM" id="Phobius"/>
    </source>
</evidence>
<dbReference type="CDD" id="cd06225">
    <property type="entry name" value="HAMP"/>
    <property type="match status" value="1"/>
</dbReference>
<evidence type="ECO:0000256" key="8">
    <source>
        <dbReference type="ARBA" id="ARBA00022840"/>
    </source>
</evidence>
<evidence type="ECO:0000256" key="9">
    <source>
        <dbReference type="ARBA" id="ARBA00022989"/>
    </source>
</evidence>
<dbReference type="Gene3D" id="3.30.565.10">
    <property type="entry name" value="Histidine kinase-like ATPase, C-terminal domain"/>
    <property type="match status" value="1"/>
</dbReference>
<keyword evidence="7 14" id="KW-0418">Kinase</keyword>
<keyword evidence="6" id="KW-0547">Nucleotide-binding</keyword>
<evidence type="ECO:0000256" key="6">
    <source>
        <dbReference type="ARBA" id="ARBA00022741"/>
    </source>
</evidence>
<sequence length="582" mass="66131">MRRLFIPLRLKFMILFCLLSTIPLTLIGFLSYKQYIHQVEKDANTYTVQIAMQIQNSIDRYYREMERLTAVPYYDPSVMAILRNHASADSGDFVPLEEINKMSLLISSLAAERSEIQNILIFSLDGVLYTNTDDSIDKFWRSEDTPWMNAVMEADGAIVAIPPHHAKYYKSGERTVISLARVIRDPQTHRHLGIIKIDLTQKGFASLFGMSDMVPDTVIHVLDQQGETYFSSLTGNGARMPEAPNGPLFLTAEQHSELTGFVVKALVPEENLKKNANVLIRYSLWVSIASLLAAFLLSYLLAATMTKPVRHLAVMMRKIQRGEFKERAKVTTNDEIGLLTEGFNSMVSELDRLVHQVYENELREKEAQLSALQNQINPHFIYNTLESINMKALQMGIMELSEAVVSLGRLLRYTIDWHEKLVHLADELQFADAYLQIQAFRLGDQLRVQILSDLSLESCLMPKLILQPLVENAIEHGMTEGPIHIQIRACYEEEDLLIYVEDDGAGISPEKLDELDALLNGPEKRHARIGSFGARKKGFALRNVNERIKLLYGPAYGLFHERTAGQGATFYIRIPLRWENEA</sequence>
<keyword evidence="5 12" id="KW-0812">Transmembrane</keyword>
<evidence type="ECO:0000313" key="14">
    <source>
        <dbReference type="EMBL" id="MFC4103424.1"/>
    </source>
</evidence>
<dbReference type="EMBL" id="JBHSAM010000036">
    <property type="protein sequence ID" value="MFC4103424.1"/>
    <property type="molecule type" value="Genomic_DNA"/>
</dbReference>
<dbReference type="Pfam" id="PF00672">
    <property type="entry name" value="HAMP"/>
    <property type="match status" value="1"/>
</dbReference>
<reference evidence="15" key="1">
    <citation type="journal article" date="2019" name="Int. J. Syst. Evol. Microbiol.">
        <title>The Global Catalogue of Microorganisms (GCM) 10K type strain sequencing project: providing services to taxonomists for standard genome sequencing and annotation.</title>
        <authorList>
            <consortium name="The Broad Institute Genomics Platform"/>
            <consortium name="The Broad Institute Genome Sequencing Center for Infectious Disease"/>
            <person name="Wu L."/>
            <person name="Ma J."/>
        </authorList>
    </citation>
    <scope>NUCLEOTIDE SEQUENCE [LARGE SCALE GENOMIC DNA]</scope>
    <source>
        <strain evidence="15">IBRC-M 10987</strain>
    </source>
</reference>
<evidence type="ECO:0000256" key="4">
    <source>
        <dbReference type="ARBA" id="ARBA00022679"/>
    </source>
</evidence>
<evidence type="ECO:0000259" key="13">
    <source>
        <dbReference type="PROSITE" id="PS50885"/>
    </source>
</evidence>
<evidence type="ECO:0000256" key="5">
    <source>
        <dbReference type="ARBA" id="ARBA00022692"/>
    </source>
</evidence>
<dbReference type="InterPro" id="IPR003660">
    <property type="entry name" value="HAMP_dom"/>
</dbReference>
<feature type="domain" description="HAMP" evidence="13">
    <location>
        <begin position="303"/>
        <end position="355"/>
    </location>
</feature>
<comment type="subcellular location">
    <subcellularLocation>
        <location evidence="1">Cell membrane</location>
        <topology evidence="1">Multi-pass membrane protein</topology>
    </subcellularLocation>
</comment>
<name>A0ABV8KBQ5_9BACL</name>
<comment type="caution">
    <text evidence="14">The sequence shown here is derived from an EMBL/GenBank/DDBJ whole genome shotgun (WGS) entry which is preliminary data.</text>
</comment>
<proteinExistence type="predicted"/>
<evidence type="ECO:0000256" key="3">
    <source>
        <dbReference type="ARBA" id="ARBA00022553"/>
    </source>
</evidence>
<keyword evidence="15" id="KW-1185">Reference proteome</keyword>
<evidence type="ECO:0000256" key="11">
    <source>
        <dbReference type="ARBA" id="ARBA00023136"/>
    </source>
</evidence>
<evidence type="ECO:0000256" key="1">
    <source>
        <dbReference type="ARBA" id="ARBA00004651"/>
    </source>
</evidence>
<dbReference type="PANTHER" id="PTHR34220">
    <property type="entry name" value="SENSOR HISTIDINE KINASE YPDA"/>
    <property type="match status" value="1"/>
</dbReference>
<dbReference type="SMART" id="SM00304">
    <property type="entry name" value="HAMP"/>
    <property type="match status" value="1"/>
</dbReference>
<keyword evidence="2" id="KW-1003">Cell membrane</keyword>
<dbReference type="Proteomes" id="UP001595715">
    <property type="component" value="Unassembled WGS sequence"/>
</dbReference>
<dbReference type="Pfam" id="PF02518">
    <property type="entry name" value="HATPase_c"/>
    <property type="match status" value="1"/>
</dbReference>
<dbReference type="InterPro" id="IPR036890">
    <property type="entry name" value="HATPase_C_sf"/>
</dbReference>
<evidence type="ECO:0000256" key="10">
    <source>
        <dbReference type="ARBA" id="ARBA00023012"/>
    </source>
</evidence>
<dbReference type="Pfam" id="PF06580">
    <property type="entry name" value="His_kinase"/>
    <property type="match status" value="1"/>
</dbReference>
<keyword evidence="9 12" id="KW-1133">Transmembrane helix</keyword>
<dbReference type="PROSITE" id="PS50885">
    <property type="entry name" value="HAMP"/>
    <property type="match status" value="1"/>
</dbReference>
<keyword evidence="4 14" id="KW-0808">Transferase</keyword>
<keyword evidence="10" id="KW-0902">Two-component regulatory system</keyword>
<organism evidence="14 15">
    <name type="scientific">Paenibacillus xanthanilyticus</name>
    <dbReference type="NCBI Taxonomy" id="1783531"/>
    <lineage>
        <taxon>Bacteria</taxon>
        <taxon>Bacillati</taxon>
        <taxon>Bacillota</taxon>
        <taxon>Bacilli</taxon>
        <taxon>Bacillales</taxon>
        <taxon>Paenibacillaceae</taxon>
        <taxon>Paenibacillus</taxon>
    </lineage>
</organism>
<dbReference type="InterPro" id="IPR010559">
    <property type="entry name" value="Sig_transdc_His_kin_internal"/>
</dbReference>
<dbReference type="CDD" id="cd18773">
    <property type="entry name" value="PDC1_HK_sensor"/>
    <property type="match status" value="1"/>
</dbReference>
<keyword evidence="11 12" id="KW-0472">Membrane</keyword>
<accession>A0ABV8KBQ5</accession>
<dbReference type="PANTHER" id="PTHR34220:SF11">
    <property type="entry name" value="SENSOR PROTEIN KINASE HPTS"/>
    <property type="match status" value="1"/>
</dbReference>
<evidence type="ECO:0000256" key="2">
    <source>
        <dbReference type="ARBA" id="ARBA00022475"/>
    </source>
</evidence>
<dbReference type="RefSeq" id="WP_377722022.1">
    <property type="nucleotide sequence ID" value="NZ_JBHSAM010000036.1"/>
</dbReference>
<keyword evidence="3" id="KW-0597">Phosphoprotein</keyword>
<dbReference type="Gene3D" id="6.10.340.10">
    <property type="match status" value="1"/>
</dbReference>
<dbReference type="InterPro" id="IPR050640">
    <property type="entry name" value="Bact_2-comp_sensor_kinase"/>
</dbReference>
<dbReference type="GO" id="GO:0004673">
    <property type="term" value="F:protein histidine kinase activity"/>
    <property type="evidence" value="ECO:0007669"/>
    <property type="project" value="UniProtKB-EC"/>
</dbReference>
<feature type="transmembrane region" description="Helical" evidence="12">
    <location>
        <begin position="282"/>
        <end position="302"/>
    </location>
</feature>
<evidence type="ECO:0000256" key="7">
    <source>
        <dbReference type="ARBA" id="ARBA00022777"/>
    </source>
</evidence>
<feature type="transmembrane region" description="Helical" evidence="12">
    <location>
        <begin position="12"/>
        <end position="32"/>
    </location>
</feature>
<dbReference type="SUPFAM" id="SSF55874">
    <property type="entry name" value="ATPase domain of HSP90 chaperone/DNA topoisomerase II/histidine kinase"/>
    <property type="match status" value="1"/>
</dbReference>
<keyword evidence="8" id="KW-0067">ATP-binding</keyword>
<protein>
    <submittedName>
        <fullName evidence="14">Sensor histidine kinase</fullName>
        <ecNumber evidence="14">2.7.13.3</ecNumber>
    </submittedName>
</protein>
<dbReference type="InterPro" id="IPR003594">
    <property type="entry name" value="HATPase_dom"/>
</dbReference>